<feature type="transmembrane region" description="Helical" evidence="1">
    <location>
        <begin position="51"/>
        <end position="70"/>
    </location>
</feature>
<reference evidence="2" key="1">
    <citation type="submission" date="2022-08" db="EMBL/GenBank/DDBJ databases">
        <title>Genomic Encyclopedia of Type Strains, Phase V (KMG-V): Genome sequencing to study the core and pangenomes of soil and plant-associated prokaryotes.</title>
        <authorList>
            <person name="Whitman W."/>
        </authorList>
    </citation>
    <scope>NUCLEOTIDE SEQUENCE</scope>
    <source>
        <strain evidence="2">SP3002</strain>
    </source>
</reference>
<dbReference type="AlphaFoldDB" id="A0AAW5PD21"/>
<sequence length="92" mass="9829">MTGTDIESGDSVLPGWFEGERQNLIIAGLLWAAAATIYWLGAGSLAETGDLAVGALFVVLAVYNFARAAFADPSGLHKQENSCRWSWGWQGP</sequence>
<proteinExistence type="predicted"/>
<accession>A0AAW5PD21</accession>
<keyword evidence="1" id="KW-0812">Transmembrane</keyword>
<organism evidence="2 3">
    <name type="scientific">Salinibacter ruber</name>
    <dbReference type="NCBI Taxonomy" id="146919"/>
    <lineage>
        <taxon>Bacteria</taxon>
        <taxon>Pseudomonadati</taxon>
        <taxon>Rhodothermota</taxon>
        <taxon>Rhodothermia</taxon>
        <taxon>Rhodothermales</taxon>
        <taxon>Salinibacteraceae</taxon>
        <taxon>Salinibacter</taxon>
    </lineage>
</organism>
<keyword evidence="1" id="KW-1133">Transmembrane helix</keyword>
<feature type="transmembrane region" description="Helical" evidence="1">
    <location>
        <begin position="24"/>
        <end position="45"/>
    </location>
</feature>
<name>A0AAW5PD21_9BACT</name>
<dbReference type="Proteomes" id="UP001155110">
    <property type="component" value="Unassembled WGS sequence"/>
</dbReference>
<evidence type="ECO:0000313" key="2">
    <source>
        <dbReference type="EMBL" id="MCS4159349.1"/>
    </source>
</evidence>
<evidence type="ECO:0000256" key="1">
    <source>
        <dbReference type="SAM" id="Phobius"/>
    </source>
</evidence>
<evidence type="ECO:0000313" key="3">
    <source>
        <dbReference type="Proteomes" id="UP001155110"/>
    </source>
</evidence>
<gene>
    <name evidence="2" type="ORF">GGP99_003340</name>
</gene>
<protein>
    <submittedName>
        <fullName evidence="2">Uncharacterized protein</fullName>
    </submittedName>
</protein>
<comment type="caution">
    <text evidence="2">The sequence shown here is derived from an EMBL/GenBank/DDBJ whole genome shotgun (WGS) entry which is preliminary data.</text>
</comment>
<keyword evidence="1" id="KW-0472">Membrane</keyword>
<dbReference type="EMBL" id="JANTZM010000025">
    <property type="protein sequence ID" value="MCS4159349.1"/>
    <property type="molecule type" value="Genomic_DNA"/>
</dbReference>
<dbReference type="RefSeq" id="WP_259060409.1">
    <property type="nucleotide sequence ID" value="NZ_JANTZM010000025.1"/>
</dbReference>